<accession>A0A445DYL9</accession>
<comment type="caution">
    <text evidence="2">The sequence shown here is derived from an EMBL/GenBank/DDBJ whole genome shotgun (WGS) entry which is preliminary data.</text>
</comment>
<evidence type="ECO:0000313" key="2">
    <source>
        <dbReference type="EMBL" id="RYR68260.1"/>
    </source>
</evidence>
<gene>
    <name evidence="2" type="ORF">Ahy_A03g014743</name>
</gene>
<dbReference type="AlphaFoldDB" id="A0A445DYL9"/>
<reference evidence="2 3" key="1">
    <citation type="submission" date="2019-01" db="EMBL/GenBank/DDBJ databases">
        <title>Sequencing of cultivated peanut Arachis hypogaea provides insights into genome evolution and oil improvement.</title>
        <authorList>
            <person name="Chen X."/>
        </authorList>
    </citation>
    <scope>NUCLEOTIDE SEQUENCE [LARGE SCALE GENOMIC DNA]</scope>
    <source>
        <strain evidence="3">cv. Fuhuasheng</strain>
        <tissue evidence="2">Leaves</tissue>
    </source>
</reference>
<sequence length="140" mass="16549">MTTNISKCFNGVMKATCNLPITTLVKSTYFRLGELKLSLIAHHHHEYLPGLIILSHTSLWSKLYQVLLDEGKCDFGYFQALHIPCRHVLVVCSHDRLHWKDFVHRMYRMDTVFIYRMEFRPISHQEDWLVYNGPSIRSLK</sequence>
<keyword evidence="3" id="KW-1185">Reference proteome</keyword>
<dbReference type="Pfam" id="PF04434">
    <property type="entry name" value="SWIM"/>
    <property type="match status" value="1"/>
</dbReference>
<organism evidence="2 3">
    <name type="scientific">Arachis hypogaea</name>
    <name type="common">Peanut</name>
    <dbReference type="NCBI Taxonomy" id="3818"/>
    <lineage>
        <taxon>Eukaryota</taxon>
        <taxon>Viridiplantae</taxon>
        <taxon>Streptophyta</taxon>
        <taxon>Embryophyta</taxon>
        <taxon>Tracheophyta</taxon>
        <taxon>Spermatophyta</taxon>
        <taxon>Magnoliopsida</taxon>
        <taxon>eudicotyledons</taxon>
        <taxon>Gunneridae</taxon>
        <taxon>Pentapetalae</taxon>
        <taxon>rosids</taxon>
        <taxon>fabids</taxon>
        <taxon>Fabales</taxon>
        <taxon>Fabaceae</taxon>
        <taxon>Papilionoideae</taxon>
        <taxon>50 kb inversion clade</taxon>
        <taxon>dalbergioids sensu lato</taxon>
        <taxon>Dalbergieae</taxon>
        <taxon>Pterocarpus clade</taxon>
        <taxon>Arachis</taxon>
    </lineage>
</organism>
<feature type="domain" description="SWIM-type" evidence="1">
    <location>
        <begin position="64"/>
        <end position="94"/>
    </location>
</feature>
<dbReference type="GO" id="GO:0008270">
    <property type="term" value="F:zinc ion binding"/>
    <property type="evidence" value="ECO:0007669"/>
    <property type="project" value="InterPro"/>
</dbReference>
<proteinExistence type="predicted"/>
<evidence type="ECO:0000259" key="1">
    <source>
        <dbReference type="Pfam" id="PF04434"/>
    </source>
</evidence>
<dbReference type="InterPro" id="IPR007527">
    <property type="entry name" value="Znf_SWIM"/>
</dbReference>
<evidence type="ECO:0000313" key="3">
    <source>
        <dbReference type="Proteomes" id="UP000289738"/>
    </source>
</evidence>
<name>A0A445DYL9_ARAHY</name>
<protein>
    <recommendedName>
        <fullName evidence="1">SWIM-type domain-containing protein</fullName>
    </recommendedName>
</protein>
<dbReference type="EMBL" id="SDMP01000003">
    <property type="protein sequence ID" value="RYR68260.1"/>
    <property type="molecule type" value="Genomic_DNA"/>
</dbReference>
<dbReference type="Proteomes" id="UP000289738">
    <property type="component" value="Chromosome A03"/>
</dbReference>